<dbReference type="GO" id="GO:0008270">
    <property type="term" value="F:zinc ion binding"/>
    <property type="evidence" value="ECO:0007669"/>
    <property type="project" value="UniProtKB-KW"/>
</dbReference>
<keyword evidence="3 6" id="KW-0863">Zinc-finger</keyword>
<dbReference type="PANTHER" id="PTHR24388">
    <property type="entry name" value="ZINC FINGER PROTEIN"/>
    <property type="match status" value="1"/>
</dbReference>
<comment type="caution">
    <text evidence="8">The sequence shown here is derived from an EMBL/GenBank/DDBJ whole genome shotgun (WGS) entry which is preliminary data.</text>
</comment>
<evidence type="ECO:0000259" key="7">
    <source>
        <dbReference type="PROSITE" id="PS50157"/>
    </source>
</evidence>
<evidence type="ECO:0000313" key="8">
    <source>
        <dbReference type="EMBL" id="KAA8498900.1"/>
    </source>
</evidence>
<feature type="domain" description="C2H2-type" evidence="7">
    <location>
        <begin position="128"/>
        <end position="158"/>
    </location>
</feature>
<organism evidence="8 9">
    <name type="scientific">Porphyridium purpureum</name>
    <name type="common">Red alga</name>
    <name type="synonym">Porphyridium cruentum</name>
    <dbReference type="NCBI Taxonomy" id="35688"/>
    <lineage>
        <taxon>Eukaryota</taxon>
        <taxon>Rhodophyta</taxon>
        <taxon>Bangiophyceae</taxon>
        <taxon>Porphyridiales</taxon>
        <taxon>Porphyridiaceae</taxon>
        <taxon>Porphyridium</taxon>
    </lineage>
</organism>
<reference evidence="9" key="1">
    <citation type="journal article" date="2019" name="Nat. Commun.">
        <title>Expansion of phycobilisome linker gene families in mesophilic red algae.</title>
        <authorList>
            <person name="Lee J."/>
            <person name="Kim D."/>
            <person name="Bhattacharya D."/>
            <person name="Yoon H.S."/>
        </authorList>
    </citation>
    <scope>NUCLEOTIDE SEQUENCE [LARGE SCALE GENOMIC DNA]</scope>
    <source>
        <strain evidence="9">CCMP 1328</strain>
    </source>
</reference>
<evidence type="ECO:0000256" key="2">
    <source>
        <dbReference type="ARBA" id="ARBA00022737"/>
    </source>
</evidence>
<keyword evidence="1" id="KW-0479">Metal-binding</keyword>
<proteinExistence type="predicted"/>
<gene>
    <name evidence="8" type="ORF">FVE85_6485</name>
</gene>
<evidence type="ECO:0000256" key="3">
    <source>
        <dbReference type="ARBA" id="ARBA00022771"/>
    </source>
</evidence>
<dbReference type="Gene3D" id="3.30.160.60">
    <property type="entry name" value="Classic Zinc Finger"/>
    <property type="match status" value="4"/>
</dbReference>
<name>A0A5J4Z6T0_PORPP</name>
<dbReference type="InterPro" id="IPR036236">
    <property type="entry name" value="Znf_C2H2_sf"/>
</dbReference>
<dbReference type="InterPro" id="IPR050527">
    <property type="entry name" value="Snail/Krueppel_Znf"/>
</dbReference>
<feature type="domain" description="C2H2-type" evidence="7">
    <location>
        <begin position="188"/>
        <end position="221"/>
    </location>
</feature>
<dbReference type="Pfam" id="PF00096">
    <property type="entry name" value="zf-C2H2"/>
    <property type="match status" value="3"/>
</dbReference>
<dbReference type="InterPro" id="IPR013087">
    <property type="entry name" value="Znf_C2H2_type"/>
</dbReference>
<dbReference type="Proteomes" id="UP000324585">
    <property type="component" value="Unassembled WGS sequence"/>
</dbReference>
<keyword evidence="9" id="KW-1185">Reference proteome</keyword>
<accession>A0A5J4Z6T0</accession>
<dbReference type="AlphaFoldDB" id="A0A5J4Z6T0"/>
<evidence type="ECO:0000256" key="1">
    <source>
        <dbReference type="ARBA" id="ARBA00022723"/>
    </source>
</evidence>
<feature type="domain" description="C2H2-type" evidence="7">
    <location>
        <begin position="222"/>
        <end position="249"/>
    </location>
</feature>
<evidence type="ECO:0000256" key="5">
    <source>
        <dbReference type="ARBA" id="ARBA00023242"/>
    </source>
</evidence>
<evidence type="ECO:0000256" key="4">
    <source>
        <dbReference type="ARBA" id="ARBA00022833"/>
    </source>
</evidence>
<keyword evidence="4" id="KW-0862">Zinc</keyword>
<dbReference type="PROSITE" id="PS50157">
    <property type="entry name" value="ZINC_FINGER_C2H2_2"/>
    <property type="match status" value="4"/>
</dbReference>
<dbReference type="PANTHER" id="PTHR24388:SF53">
    <property type="entry name" value="CHORION TRANSCRIPTION FACTOR CF2-RELATED"/>
    <property type="match status" value="1"/>
</dbReference>
<evidence type="ECO:0000313" key="9">
    <source>
        <dbReference type="Proteomes" id="UP000324585"/>
    </source>
</evidence>
<evidence type="ECO:0000256" key="6">
    <source>
        <dbReference type="PROSITE-ProRule" id="PRU00042"/>
    </source>
</evidence>
<sequence>MESVAIEVLGGLLGQKRQFVDVANEDDSSSIHGGHGEEDVKGTTHVNPFRLCIVEEMNDEYAAPHSHPAKKMRNVAHGNAPLPPHSFSSELTVSEDEHAAHGLDGHAQAKWRNYASPCGQQGCLCRPWKCPERDCGMAFAQKNTLKKHVVCVHQKKKAFKCDKCDACFGQSGDLNVHNRTVHDEARPYLCPVGASEGCGATFKLRSHMYKHIRVVHQKLRPHKCELCLTAFAEKNDLRRHQKNVHKQLT</sequence>
<dbReference type="GO" id="GO:0000981">
    <property type="term" value="F:DNA-binding transcription factor activity, RNA polymerase II-specific"/>
    <property type="evidence" value="ECO:0007669"/>
    <property type="project" value="TreeGrafter"/>
</dbReference>
<dbReference type="OrthoDB" id="6910977at2759"/>
<dbReference type="GO" id="GO:0000978">
    <property type="term" value="F:RNA polymerase II cis-regulatory region sequence-specific DNA binding"/>
    <property type="evidence" value="ECO:0007669"/>
    <property type="project" value="TreeGrafter"/>
</dbReference>
<keyword evidence="2" id="KW-0677">Repeat</keyword>
<dbReference type="PROSITE" id="PS00028">
    <property type="entry name" value="ZINC_FINGER_C2H2_1"/>
    <property type="match status" value="3"/>
</dbReference>
<dbReference type="SUPFAM" id="SSF57667">
    <property type="entry name" value="beta-beta-alpha zinc fingers"/>
    <property type="match status" value="2"/>
</dbReference>
<feature type="domain" description="C2H2-type" evidence="7">
    <location>
        <begin position="159"/>
        <end position="187"/>
    </location>
</feature>
<dbReference type="EMBL" id="VRMN01000001">
    <property type="protein sequence ID" value="KAA8498900.1"/>
    <property type="molecule type" value="Genomic_DNA"/>
</dbReference>
<protein>
    <submittedName>
        <fullName evidence="8">Protein glass</fullName>
    </submittedName>
</protein>
<keyword evidence="5" id="KW-0539">Nucleus</keyword>
<dbReference type="SMART" id="SM00355">
    <property type="entry name" value="ZnF_C2H2"/>
    <property type="match status" value="4"/>
</dbReference>